<feature type="transmembrane region" description="Helical" evidence="1">
    <location>
        <begin position="6"/>
        <end position="30"/>
    </location>
</feature>
<reference evidence="2 3" key="2">
    <citation type="submission" date="2018-11" db="EMBL/GenBank/DDBJ databases">
        <authorList>
            <consortium name="Pathogen Informatics"/>
        </authorList>
    </citation>
    <scope>NUCLEOTIDE SEQUENCE [LARGE SCALE GENOMIC DNA]</scope>
</reference>
<dbReference type="WBParaSite" id="TASK_0000069401-mRNA-1">
    <property type="protein sequence ID" value="TASK_0000069401-mRNA-1"/>
    <property type="gene ID" value="TASK_0000069401"/>
</dbReference>
<keyword evidence="1" id="KW-0472">Membrane</keyword>
<keyword evidence="3" id="KW-1185">Reference proteome</keyword>
<feature type="transmembrane region" description="Helical" evidence="1">
    <location>
        <begin position="97"/>
        <end position="122"/>
    </location>
</feature>
<dbReference type="OrthoDB" id="6256739at2759"/>
<organism evidence="4">
    <name type="scientific">Taenia asiatica</name>
    <name type="common">Asian tapeworm</name>
    <dbReference type="NCBI Taxonomy" id="60517"/>
    <lineage>
        <taxon>Eukaryota</taxon>
        <taxon>Metazoa</taxon>
        <taxon>Spiralia</taxon>
        <taxon>Lophotrochozoa</taxon>
        <taxon>Platyhelminthes</taxon>
        <taxon>Cestoda</taxon>
        <taxon>Eucestoda</taxon>
        <taxon>Cyclophyllidea</taxon>
        <taxon>Taeniidae</taxon>
        <taxon>Taenia</taxon>
    </lineage>
</organism>
<feature type="transmembrane region" description="Helical" evidence="1">
    <location>
        <begin position="552"/>
        <end position="576"/>
    </location>
</feature>
<reference evidence="4" key="1">
    <citation type="submission" date="2017-02" db="UniProtKB">
        <authorList>
            <consortium name="WormBaseParasite"/>
        </authorList>
    </citation>
    <scope>IDENTIFICATION</scope>
</reference>
<protein>
    <submittedName>
        <fullName evidence="4">Conserved plasma membrane protein</fullName>
    </submittedName>
</protein>
<evidence type="ECO:0000313" key="3">
    <source>
        <dbReference type="Proteomes" id="UP000282613"/>
    </source>
</evidence>
<feature type="transmembrane region" description="Helical" evidence="1">
    <location>
        <begin position="617"/>
        <end position="641"/>
    </location>
</feature>
<sequence length="710" mass="79303">MLGLSVMGFVSVIFNYILRCINGGLLNVMFTPKNNETPNETTYEFGMNQERLMSYVKGLLTISGDDLLLDVLETFPESIGGGEAGVEEAQENPNREVIFIIGPVVAAILMLIAIIGLILISFCTCATSCCHCSKGKKRKRDNRRKKSHTKSTKVDKAPDVVEVVNVQEQEKTQQVLPYSEPFNNGYDGYAYYGSDSDTDSESDSTTTYEDDEPKSFMENVKDIFPFNKAAALESMVEERQEKIMKKVEEVAERSEFVRTHQGCFCCGCHLLTMLLAVVYVVGLVVFAIVCIMAVQQVAEVMEQPPDNEVALEEQVENWLGNKTSHYNLAGTLSFILQKTRVLLNETVTNLFTNLRGTVGNLEGKMNTTIKDDLEKLLARLQERSGLSGVFTETVDLSSRLSNLTQLVETTIVDHNFIVTDLEDLVKKFDEIHSKLEKSCASTKCSYEKDLKVLLIDFRKDNVNKPSNPEVIKNVDENFKKFATSIEELREEMAAMPSQLVAKITSEVNFAEKIDSFQANISETLNEFNPKIEELNVNVKKYISGSRKFVNPALYATAVVMVIIAIIFSVCLLLFIVEAFHRRLFSPTGKTPSQLAEVFRTKRRSHICGGCRFLTCSILFILLIVLSLLAAVVLVVCSILAVEVCPYVYMEKGMNQSDYVLNSILAGKWPTIQQQQGEFLEIAPPRDILYGLSVVCVPTDKTDPKLLPSVG</sequence>
<dbReference type="Proteomes" id="UP000282613">
    <property type="component" value="Unassembled WGS sequence"/>
</dbReference>
<proteinExistence type="predicted"/>
<dbReference type="AlphaFoldDB" id="A0A0R3VTV3"/>
<name>A0A0R3VTV3_TAEAS</name>
<evidence type="ECO:0000256" key="1">
    <source>
        <dbReference type="SAM" id="Phobius"/>
    </source>
</evidence>
<gene>
    <name evidence="2" type="ORF">TASK_LOCUS695</name>
</gene>
<keyword evidence="1" id="KW-0812">Transmembrane</keyword>
<dbReference type="EMBL" id="UYRS01000099">
    <property type="protein sequence ID" value="VDK21531.1"/>
    <property type="molecule type" value="Genomic_DNA"/>
</dbReference>
<feature type="transmembrane region" description="Helical" evidence="1">
    <location>
        <begin position="270"/>
        <end position="294"/>
    </location>
</feature>
<evidence type="ECO:0000313" key="4">
    <source>
        <dbReference type="WBParaSite" id="TASK_0000069401-mRNA-1"/>
    </source>
</evidence>
<keyword evidence="1" id="KW-1133">Transmembrane helix</keyword>
<accession>A0A0R3VTV3</accession>
<evidence type="ECO:0000313" key="2">
    <source>
        <dbReference type="EMBL" id="VDK21531.1"/>
    </source>
</evidence>